<dbReference type="InterPro" id="IPR020103">
    <property type="entry name" value="PsdUridine_synth_cat_dom_sf"/>
</dbReference>
<feature type="compositionally biased region" description="Basic residues" evidence="4">
    <location>
        <begin position="200"/>
        <end position="210"/>
    </location>
</feature>
<feature type="region of interest" description="Disordered" evidence="4">
    <location>
        <begin position="185"/>
        <end position="252"/>
    </location>
</feature>
<dbReference type="EC" id="5.4.99.-" evidence="3"/>
<dbReference type="Gene3D" id="3.30.70.1560">
    <property type="entry name" value="Alpha-L RNA-binding motif"/>
    <property type="match status" value="1"/>
</dbReference>
<dbReference type="PANTHER" id="PTHR47683">
    <property type="entry name" value="PSEUDOURIDINE SYNTHASE FAMILY PROTEIN-RELATED"/>
    <property type="match status" value="1"/>
</dbReference>
<evidence type="ECO:0000256" key="1">
    <source>
        <dbReference type="ARBA" id="ARBA00008348"/>
    </source>
</evidence>
<evidence type="ECO:0000256" key="2">
    <source>
        <dbReference type="ARBA" id="ARBA00023235"/>
    </source>
</evidence>
<dbReference type="EMBL" id="BAABWU010000009">
    <property type="protein sequence ID" value="GAA6197015.1"/>
    <property type="molecule type" value="Genomic_DNA"/>
</dbReference>
<dbReference type="SUPFAM" id="SSF55120">
    <property type="entry name" value="Pseudouridine synthase"/>
    <property type="match status" value="1"/>
</dbReference>
<dbReference type="InterPro" id="IPR000748">
    <property type="entry name" value="PsdUridine_synth_RsuA/RluB/E/F"/>
</dbReference>
<keyword evidence="7" id="KW-1185">Reference proteome</keyword>
<dbReference type="PROSITE" id="PS01149">
    <property type="entry name" value="PSI_RSU"/>
    <property type="match status" value="1"/>
</dbReference>
<organism evidence="6 7">
    <name type="scientific">Pseudophaeobacter arcticus</name>
    <dbReference type="NCBI Taxonomy" id="385492"/>
    <lineage>
        <taxon>Bacteria</taxon>
        <taxon>Pseudomonadati</taxon>
        <taxon>Pseudomonadota</taxon>
        <taxon>Alphaproteobacteria</taxon>
        <taxon>Rhodobacterales</taxon>
        <taxon>Paracoccaceae</taxon>
        <taxon>Pseudophaeobacter</taxon>
    </lineage>
</organism>
<gene>
    <name evidence="6" type="ORF">NBRC116598_24590</name>
</gene>
<feature type="compositionally biased region" description="Polar residues" evidence="4">
    <location>
        <begin position="211"/>
        <end position="220"/>
    </location>
</feature>
<evidence type="ECO:0000313" key="6">
    <source>
        <dbReference type="EMBL" id="GAA6197015.1"/>
    </source>
</evidence>
<dbReference type="RefSeq" id="WP_353400495.1">
    <property type="nucleotide sequence ID" value="NZ_BAABWU010000009.1"/>
</dbReference>
<protein>
    <recommendedName>
        <fullName evidence="3">Pseudouridine synthase</fullName>
        <ecNumber evidence="3">5.4.99.-</ecNumber>
    </recommendedName>
</protein>
<keyword evidence="2 3" id="KW-0413">Isomerase</keyword>
<dbReference type="Pfam" id="PF00849">
    <property type="entry name" value="PseudoU_synth_2"/>
    <property type="match status" value="1"/>
</dbReference>
<dbReference type="InterPro" id="IPR050343">
    <property type="entry name" value="RsuA_PseudoU_synthase"/>
</dbReference>
<evidence type="ECO:0000256" key="4">
    <source>
        <dbReference type="SAM" id="MobiDB-lite"/>
    </source>
</evidence>
<comment type="caution">
    <text evidence="6">The sequence shown here is derived from an EMBL/GenBank/DDBJ whole genome shotgun (WGS) entry which is preliminary data.</text>
</comment>
<dbReference type="InterPro" id="IPR042092">
    <property type="entry name" value="PsdUridine_s_RsuA/RluB/E/F_cat"/>
</dbReference>
<dbReference type="InterPro" id="IPR006145">
    <property type="entry name" value="PsdUridine_synth_RsuA/RluA"/>
</dbReference>
<reference evidence="6 7" key="1">
    <citation type="submission" date="2024-04" db="EMBL/GenBank/DDBJ databases">
        <title>Draft genome sequence of Pseudophaeobacter arcticus NBRC 116598.</title>
        <authorList>
            <person name="Miyakawa T."/>
            <person name="Kusuya Y."/>
            <person name="Miura T."/>
        </authorList>
    </citation>
    <scope>NUCLEOTIDE SEQUENCE [LARGE SCALE GENOMIC DNA]</scope>
    <source>
        <strain evidence="6 7">SU-CL00105</strain>
    </source>
</reference>
<comment type="similarity">
    <text evidence="1 3">Belongs to the pseudouridine synthase RsuA family.</text>
</comment>
<dbReference type="InterPro" id="IPR020094">
    <property type="entry name" value="TruA/RsuA/RluB/E/F_N"/>
</dbReference>
<dbReference type="NCBIfam" id="TIGR00093">
    <property type="entry name" value="pseudouridine synthase"/>
    <property type="match status" value="1"/>
</dbReference>
<accession>A0ABQ0AMD4</accession>
<name>A0ABQ0AMD4_9RHOB</name>
<dbReference type="Proteomes" id="UP001441944">
    <property type="component" value="Unassembled WGS sequence"/>
</dbReference>
<feature type="compositionally biased region" description="Basic and acidic residues" evidence="4">
    <location>
        <begin position="226"/>
        <end position="240"/>
    </location>
</feature>
<dbReference type="InterPro" id="IPR018496">
    <property type="entry name" value="PsdUridine_synth_RsuA/RluB_CS"/>
</dbReference>
<proteinExistence type="inferred from homology"/>
<feature type="domain" description="Pseudouridine synthase RsuA/RluA-like" evidence="5">
    <location>
        <begin position="4"/>
        <end position="153"/>
    </location>
</feature>
<evidence type="ECO:0000313" key="7">
    <source>
        <dbReference type="Proteomes" id="UP001441944"/>
    </source>
</evidence>
<evidence type="ECO:0000256" key="3">
    <source>
        <dbReference type="RuleBase" id="RU003887"/>
    </source>
</evidence>
<dbReference type="Gene3D" id="3.30.70.580">
    <property type="entry name" value="Pseudouridine synthase I, catalytic domain, N-terminal subdomain"/>
    <property type="match status" value="1"/>
</dbReference>
<dbReference type="PANTHER" id="PTHR47683:SF2">
    <property type="entry name" value="RNA-BINDING S4 DOMAIN-CONTAINING PROTEIN"/>
    <property type="match status" value="1"/>
</dbReference>
<sequence>MTRLIRFNKPYDVLPQFTDSGSQGSTRQTLSAFIDCPGVYAAGRLDRDSEGLMLLTDTGRLQAWISDPQHKMAKTYWVQVEGEMDSAAVSALEKGVELKDGLTRPAKAHLMAEPAQLWARTPPIRTRKSIPTSWVSLTLREGKNRQVRRMTAAVGFPTLRLIRYSIGAWTLDGLSQGAWEDLEVPNIPGPAKPSQLPNRRAQKTRAKNTKAQKTDAQSRIQAKIPGKAEAKHKQDRKDPTPRSSRGNRPRKP</sequence>
<evidence type="ECO:0000259" key="5">
    <source>
        <dbReference type="Pfam" id="PF00849"/>
    </source>
</evidence>